<dbReference type="EMBL" id="MHJD01000016">
    <property type="protein sequence ID" value="OGY62416.1"/>
    <property type="molecule type" value="Genomic_DNA"/>
</dbReference>
<evidence type="ECO:0008006" key="9">
    <source>
        <dbReference type="Google" id="ProtNLM"/>
    </source>
</evidence>
<dbReference type="PANTHER" id="PTHR10353">
    <property type="entry name" value="GLYCOSYL HYDROLASE"/>
    <property type="match status" value="1"/>
</dbReference>
<dbReference type="InterPro" id="IPR017853">
    <property type="entry name" value="GH"/>
</dbReference>
<gene>
    <name evidence="7" type="ORF">A3G58_00255</name>
</gene>
<protein>
    <recommendedName>
        <fullName evidence="9">Beta-glucosidase</fullName>
    </recommendedName>
</protein>
<sequence>MTRLLKFPKGFYWGASTSSHQVEGGNKNDWTVWEKENAERLAREARDFWEPWQKEKFPEMFDPNNYISGRACDHYNRYEEDFDFMKDLGMNAHRLSIEWSRIEPEKGKFDEKEIEHYRKVIYALRRRGIEPFVTLWHFTVPLWVLKNGGWMNRETSADFVEYVEYVVRHLGADVRFWITQNEPTLYSFATNLSIKPWLDWPSVHGGYRGWFRMSRYLVIAHKRAYRVIKEASVDHQVGIANSRVFFDARGINPASWSFVFLARHFHNEWFFRRIRKYQDFVGINYFTHNRIRAGFRNPRRWFNRNDNKVISDFGWELYPEGIYKVVKSASRYRVPIYITENGIADADDEKRAVFIKDTLAWLHKAISEGSNVMGYFHWSLLDNFEWASGFWTRFGLVEVDYKNNLRRRVRPSTYEYAKIIKANAIPSLE</sequence>
<dbReference type="Gene3D" id="3.20.20.80">
    <property type="entry name" value="Glycosidases"/>
    <property type="match status" value="1"/>
</dbReference>
<dbReference type="PRINTS" id="PR00131">
    <property type="entry name" value="GLHYDRLASE1"/>
</dbReference>
<keyword evidence="2 6" id="KW-0378">Hydrolase</keyword>
<feature type="active site" description="Nucleophile" evidence="4">
    <location>
        <position position="340"/>
    </location>
</feature>
<dbReference type="InterPro" id="IPR001360">
    <property type="entry name" value="Glyco_hydro_1"/>
</dbReference>
<dbReference type="GO" id="GO:0008422">
    <property type="term" value="F:beta-glucosidase activity"/>
    <property type="evidence" value="ECO:0007669"/>
    <property type="project" value="TreeGrafter"/>
</dbReference>
<dbReference type="Pfam" id="PF00232">
    <property type="entry name" value="Glyco_hydro_1"/>
    <property type="match status" value="2"/>
</dbReference>
<dbReference type="PANTHER" id="PTHR10353:SF209">
    <property type="entry name" value="GALACTOLIPID GALACTOSYLTRANSFERASE SFR2, CHLOROPLASTIC"/>
    <property type="match status" value="1"/>
</dbReference>
<dbReference type="InterPro" id="IPR033132">
    <property type="entry name" value="GH_1_N_CS"/>
</dbReference>
<evidence type="ECO:0000256" key="3">
    <source>
        <dbReference type="ARBA" id="ARBA00023295"/>
    </source>
</evidence>
<evidence type="ECO:0000313" key="8">
    <source>
        <dbReference type="Proteomes" id="UP000177801"/>
    </source>
</evidence>
<evidence type="ECO:0000256" key="1">
    <source>
        <dbReference type="ARBA" id="ARBA00010838"/>
    </source>
</evidence>
<reference evidence="7 8" key="1">
    <citation type="journal article" date="2016" name="Nat. Commun.">
        <title>Thousands of microbial genomes shed light on interconnected biogeochemical processes in an aquifer system.</title>
        <authorList>
            <person name="Anantharaman K."/>
            <person name="Brown C.T."/>
            <person name="Hug L.A."/>
            <person name="Sharon I."/>
            <person name="Castelle C.J."/>
            <person name="Probst A.J."/>
            <person name="Thomas B.C."/>
            <person name="Singh A."/>
            <person name="Wilkins M.J."/>
            <person name="Karaoz U."/>
            <person name="Brodie E.L."/>
            <person name="Williams K.H."/>
            <person name="Hubbard S.S."/>
            <person name="Banfield J.F."/>
        </authorList>
    </citation>
    <scope>NUCLEOTIDE SEQUENCE [LARGE SCALE GENOMIC DNA]</scope>
</reference>
<dbReference type="PROSITE" id="PS00572">
    <property type="entry name" value="GLYCOSYL_HYDROL_F1_1"/>
    <property type="match status" value="1"/>
</dbReference>
<accession>A0A1G1ZE88</accession>
<dbReference type="InterPro" id="IPR018120">
    <property type="entry name" value="Glyco_hydro_1_AS"/>
</dbReference>
<evidence type="ECO:0000256" key="6">
    <source>
        <dbReference type="RuleBase" id="RU004468"/>
    </source>
</evidence>
<evidence type="ECO:0000313" key="7">
    <source>
        <dbReference type="EMBL" id="OGY62416.1"/>
    </source>
</evidence>
<evidence type="ECO:0000256" key="2">
    <source>
        <dbReference type="ARBA" id="ARBA00022801"/>
    </source>
</evidence>
<dbReference type="AlphaFoldDB" id="A0A1G1ZE88"/>
<keyword evidence="3 6" id="KW-0326">Glycosidase</keyword>
<name>A0A1G1ZE88_9BACT</name>
<comment type="caution">
    <text evidence="7">The sequence shown here is derived from an EMBL/GenBank/DDBJ whole genome shotgun (WGS) entry which is preliminary data.</text>
</comment>
<evidence type="ECO:0000256" key="5">
    <source>
        <dbReference type="RuleBase" id="RU003690"/>
    </source>
</evidence>
<dbReference type="Proteomes" id="UP000177801">
    <property type="component" value="Unassembled WGS sequence"/>
</dbReference>
<evidence type="ECO:0000256" key="4">
    <source>
        <dbReference type="PROSITE-ProRule" id="PRU10055"/>
    </source>
</evidence>
<dbReference type="GO" id="GO:0005975">
    <property type="term" value="P:carbohydrate metabolic process"/>
    <property type="evidence" value="ECO:0007669"/>
    <property type="project" value="InterPro"/>
</dbReference>
<proteinExistence type="inferred from homology"/>
<organism evidence="7 8">
    <name type="scientific">Candidatus Colwellbacteria bacterium RIFCSPLOWO2_12_FULL_46_17</name>
    <dbReference type="NCBI Taxonomy" id="1797695"/>
    <lineage>
        <taxon>Bacteria</taxon>
        <taxon>Candidatus Colwelliibacteriota</taxon>
    </lineage>
</organism>
<comment type="similarity">
    <text evidence="1 5">Belongs to the glycosyl hydrolase 1 family.</text>
</comment>
<dbReference type="PROSITE" id="PS00653">
    <property type="entry name" value="GLYCOSYL_HYDROL_F1_2"/>
    <property type="match status" value="1"/>
</dbReference>
<dbReference type="SUPFAM" id="SSF51445">
    <property type="entry name" value="(Trans)glycosidases"/>
    <property type="match status" value="1"/>
</dbReference>